<sequence length="103" mass="11694">MKEVLLLNPALPLLVPCRPSETGTMGGYTVPKGSHVFINKNLCRNSHGREDVHVFTGFTRSFFRLEIARRGEIRPHREVWCCFEEENASDGNTYSKIVQSNTV</sequence>
<dbReference type="InterPro" id="IPR036396">
    <property type="entry name" value="Cyt_P450_sf"/>
</dbReference>
<dbReference type="Gene3D" id="1.10.630.10">
    <property type="entry name" value="Cytochrome P450"/>
    <property type="match status" value="1"/>
</dbReference>
<dbReference type="SUPFAM" id="SSF48264">
    <property type="entry name" value="Cytochrome P450"/>
    <property type="match status" value="1"/>
</dbReference>
<reference evidence="1 2" key="1">
    <citation type="journal article" date="2021" name="BMC Genomics">
        <title>Datura genome reveals duplications of psychoactive alkaloid biosynthetic genes and high mutation rate following tissue culture.</title>
        <authorList>
            <person name="Rajewski A."/>
            <person name="Carter-House D."/>
            <person name="Stajich J."/>
            <person name="Litt A."/>
        </authorList>
    </citation>
    <scope>NUCLEOTIDE SEQUENCE [LARGE SCALE GENOMIC DNA]</scope>
    <source>
        <strain evidence="1">AR-01</strain>
    </source>
</reference>
<name>A0ABS8SLL8_DATST</name>
<keyword evidence="2" id="KW-1185">Reference proteome</keyword>
<evidence type="ECO:0000313" key="2">
    <source>
        <dbReference type="Proteomes" id="UP000823775"/>
    </source>
</evidence>
<dbReference type="Proteomes" id="UP000823775">
    <property type="component" value="Unassembled WGS sequence"/>
</dbReference>
<organism evidence="1 2">
    <name type="scientific">Datura stramonium</name>
    <name type="common">Jimsonweed</name>
    <name type="synonym">Common thornapple</name>
    <dbReference type="NCBI Taxonomy" id="4076"/>
    <lineage>
        <taxon>Eukaryota</taxon>
        <taxon>Viridiplantae</taxon>
        <taxon>Streptophyta</taxon>
        <taxon>Embryophyta</taxon>
        <taxon>Tracheophyta</taxon>
        <taxon>Spermatophyta</taxon>
        <taxon>Magnoliopsida</taxon>
        <taxon>eudicotyledons</taxon>
        <taxon>Gunneridae</taxon>
        <taxon>Pentapetalae</taxon>
        <taxon>asterids</taxon>
        <taxon>lamiids</taxon>
        <taxon>Solanales</taxon>
        <taxon>Solanaceae</taxon>
        <taxon>Solanoideae</taxon>
        <taxon>Datureae</taxon>
        <taxon>Datura</taxon>
    </lineage>
</organism>
<proteinExistence type="predicted"/>
<protein>
    <submittedName>
        <fullName evidence="1">Uncharacterized protein</fullName>
    </submittedName>
</protein>
<accession>A0ABS8SLL8</accession>
<evidence type="ECO:0000313" key="1">
    <source>
        <dbReference type="EMBL" id="MCD7459664.1"/>
    </source>
</evidence>
<gene>
    <name evidence="1" type="ORF">HAX54_041581</name>
</gene>
<comment type="caution">
    <text evidence="1">The sequence shown here is derived from an EMBL/GenBank/DDBJ whole genome shotgun (WGS) entry which is preliminary data.</text>
</comment>
<dbReference type="EMBL" id="JACEIK010000600">
    <property type="protein sequence ID" value="MCD7459664.1"/>
    <property type="molecule type" value="Genomic_DNA"/>
</dbReference>